<gene>
    <name evidence="3" type="primary">ypfA</name>
    <name evidence="3" type="ORF">GCM10011351_05730</name>
</gene>
<reference evidence="3" key="2">
    <citation type="submission" date="2020-09" db="EMBL/GenBank/DDBJ databases">
        <authorList>
            <person name="Sun Q."/>
            <person name="Zhou Y."/>
        </authorList>
    </citation>
    <scope>NUCLEOTIDE SEQUENCE</scope>
    <source>
        <strain evidence="3">CGMCC 1.6333</strain>
    </source>
</reference>
<evidence type="ECO:0000313" key="4">
    <source>
        <dbReference type="Proteomes" id="UP000618460"/>
    </source>
</evidence>
<protein>
    <recommendedName>
        <fullName evidence="5">Pilus assembly protein PilZ</fullName>
    </recommendedName>
</protein>
<comment type="caution">
    <text evidence="3">The sequence shown here is derived from an EMBL/GenBank/DDBJ whole genome shotgun (WGS) entry which is preliminary data.</text>
</comment>
<dbReference type="GO" id="GO:0035438">
    <property type="term" value="F:cyclic-di-GMP binding"/>
    <property type="evidence" value="ECO:0007669"/>
    <property type="project" value="InterPro"/>
</dbReference>
<evidence type="ECO:0000313" key="3">
    <source>
        <dbReference type="EMBL" id="GGM22756.1"/>
    </source>
</evidence>
<keyword evidence="4" id="KW-1185">Reference proteome</keyword>
<dbReference type="SUPFAM" id="SSF141371">
    <property type="entry name" value="PilZ domain-like"/>
    <property type="match status" value="1"/>
</dbReference>
<sequence length="218" mass="25256">MIKIGTTLTLVSENEKSELIHYRCKVVELDHSVLYIDYPINEQSGRTDIFPEGTIFQANFVGEDQSVYQFQTEIKGKKMGQIPMLLLDYSKNDMTRIQRREYVRVTTALDIAMHDPNHMYQAITTLTYDISGGGLSIVFPHDYNVKPGDEVEVWLVLPMDSGKTEYVTAYAEAIRIFQKKDANKALLSMKFTKIAEKDRQQIIRYCFEVQLKIRRQNL</sequence>
<organism evidence="3 4">
    <name type="scientific">Paraliobacillus quinghaiensis</name>
    <dbReference type="NCBI Taxonomy" id="470815"/>
    <lineage>
        <taxon>Bacteria</taxon>
        <taxon>Bacillati</taxon>
        <taxon>Bacillota</taxon>
        <taxon>Bacilli</taxon>
        <taxon>Bacillales</taxon>
        <taxon>Bacillaceae</taxon>
        <taxon>Paraliobacillus</taxon>
    </lineage>
</organism>
<dbReference type="Pfam" id="PF12945">
    <property type="entry name" value="PilZNR"/>
    <property type="match status" value="1"/>
</dbReference>
<feature type="domain" description="PilZ" evidence="1">
    <location>
        <begin position="98"/>
        <end position="208"/>
    </location>
</feature>
<dbReference type="Pfam" id="PF07238">
    <property type="entry name" value="PilZ"/>
    <property type="match status" value="1"/>
</dbReference>
<evidence type="ECO:0000259" key="2">
    <source>
        <dbReference type="Pfam" id="PF12945"/>
    </source>
</evidence>
<dbReference type="Proteomes" id="UP000618460">
    <property type="component" value="Unassembled WGS sequence"/>
</dbReference>
<dbReference type="RefSeq" id="WP_117152105.1">
    <property type="nucleotide sequence ID" value="NZ_BMLG01000001.1"/>
</dbReference>
<reference evidence="3" key="1">
    <citation type="journal article" date="2014" name="Int. J. Syst. Evol. Microbiol.">
        <title>Complete genome sequence of Corynebacterium casei LMG S-19264T (=DSM 44701T), isolated from a smear-ripened cheese.</title>
        <authorList>
            <consortium name="US DOE Joint Genome Institute (JGI-PGF)"/>
            <person name="Walter F."/>
            <person name="Albersmeier A."/>
            <person name="Kalinowski J."/>
            <person name="Ruckert C."/>
        </authorList>
    </citation>
    <scope>NUCLEOTIDE SEQUENCE</scope>
    <source>
        <strain evidence="3">CGMCC 1.6333</strain>
    </source>
</reference>
<dbReference type="InterPro" id="IPR009875">
    <property type="entry name" value="PilZ_domain"/>
</dbReference>
<name>A0A917WRH3_9BACI</name>
<evidence type="ECO:0008006" key="5">
    <source>
        <dbReference type="Google" id="ProtNLM"/>
    </source>
</evidence>
<accession>A0A917WRH3</accession>
<proteinExistence type="predicted"/>
<feature type="domain" description="Type III secretion system flagellar brake protein YcgR PilZN" evidence="2">
    <location>
        <begin position="3"/>
        <end position="89"/>
    </location>
</feature>
<dbReference type="OrthoDB" id="1951449at2"/>
<dbReference type="Gene3D" id="2.40.10.220">
    <property type="entry name" value="predicted glycosyltransferase like domains"/>
    <property type="match status" value="1"/>
</dbReference>
<evidence type="ECO:0000259" key="1">
    <source>
        <dbReference type="Pfam" id="PF07238"/>
    </source>
</evidence>
<dbReference type="EMBL" id="BMLG01000001">
    <property type="protein sequence ID" value="GGM22756.1"/>
    <property type="molecule type" value="Genomic_DNA"/>
</dbReference>
<dbReference type="AlphaFoldDB" id="A0A917WRH3"/>
<dbReference type="InterPro" id="IPR009926">
    <property type="entry name" value="T3SS_YcgR_PilZN"/>
</dbReference>